<proteinExistence type="predicted"/>
<protein>
    <submittedName>
        <fullName evidence="1">Uncharacterized protein</fullName>
    </submittedName>
</protein>
<accession>A0A1V6N2X1</accession>
<comment type="caution">
    <text evidence="1">The sequence shown here is derived from an EMBL/GenBank/DDBJ whole genome shotgun (WGS) entry which is preliminary data.</text>
</comment>
<organism evidence="1 2">
    <name type="scientific">Methanobrevibacter arboriphilus JCM 13429 = DSM 1125</name>
    <dbReference type="NCBI Taxonomy" id="1300164"/>
    <lineage>
        <taxon>Archaea</taxon>
        <taxon>Methanobacteriati</taxon>
        <taxon>Methanobacteriota</taxon>
        <taxon>Methanomada group</taxon>
        <taxon>Methanobacteria</taxon>
        <taxon>Methanobacteriales</taxon>
        <taxon>Methanobacteriaceae</taxon>
        <taxon>Methanobrevibacter</taxon>
    </lineage>
</organism>
<name>A0A1V6N2X1_METAZ</name>
<dbReference type="AlphaFoldDB" id="A0A1V6N2X1"/>
<reference evidence="1 2" key="1">
    <citation type="submission" date="2014-12" db="EMBL/GenBank/DDBJ databases">
        <title>Genome sequence of Methanobrevibacter arboriphilicus DH1, DSM1125.</title>
        <authorList>
            <person name="Poehlein A."/>
            <person name="Thauer R.K."/>
            <person name="Seedorf H."/>
            <person name="Daniel R."/>
        </authorList>
    </citation>
    <scope>NUCLEOTIDE SEQUENCE [LARGE SCALE GENOMIC DNA]</scope>
    <source>
        <strain evidence="1 2">DH1</strain>
    </source>
</reference>
<evidence type="ECO:0000313" key="1">
    <source>
        <dbReference type="EMBL" id="OQD59021.1"/>
    </source>
</evidence>
<dbReference type="Proteomes" id="UP000191661">
    <property type="component" value="Unassembled WGS sequence"/>
</dbReference>
<sequence length="63" mass="7739">MYFYVFYLIFNNEIKYYGDFNIKNILNYFLKYFYEKISKKFSLSIYGSFIPPPYSIDNLLSIN</sequence>
<dbReference type="EMBL" id="JXMW01000006">
    <property type="protein sequence ID" value="OQD59021.1"/>
    <property type="molecule type" value="Genomic_DNA"/>
</dbReference>
<keyword evidence="2" id="KW-1185">Reference proteome</keyword>
<evidence type="ECO:0000313" key="2">
    <source>
        <dbReference type="Proteomes" id="UP000191661"/>
    </source>
</evidence>
<gene>
    <name evidence="1" type="ORF">MBBAR_6c01310</name>
</gene>